<dbReference type="InterPro" id="IPR003782">
    <property type="entry name" value="SCO1/SenC"/>
</dbReference>
<dbReference type="Gene3D" id="3.40.30.10">
    <property type="entry name" value="Glutaredoxin"/>
    <property type="match status" value="1"/>
</dbReference>
<keyword evidence="2 3" id="KW-0186">Copper</keyword>
<dbReference type="AlphaFoldDB" id="A9WGD0"/>
<dbReference type="PROSITE" id="PS51352">
    <property type="entry name" value="THIOREDOXIN_2"/>
    <property type="match status" value="1"/>
</dbReference>
<dbReference type="Pfam" id="PF02630">
    <property type="entry name" value="SCO1-SenC"/>
    <property type="match status" value="1"/>
</dbReference>
<keyword evidence="5" id="KW-0732">Signal</keyword>
<dbReference type="PANTHER" id="PTHR12151:SF25">
    <property type="entry name" value="LINALOOL DEHYDRATASE_ISOMERASE DOMAIN-CONTAINING PROTEIN"/>
    <property type="match status" value="1"/>
</dbReference>
<dbReference type="InParanoid" id="A9WGD0"/>
<sequence>MRRFLFICWIVMICTACSAVSPPGTTTATIIDPPTVLSDFQLPASTGHDLRLSDLRGQPVLLYFGYTRCPDYCPITLSEFRRTREQLGADGEKVHFVLISVDPAHDTPEVLAAYLRGFGEGFIGLQGDDATLRRISKEYGLTYRHGGGHQQHGDAGVEHSTASYLIDQNGRLRIVYQYGTAANVYVQDIRDLLKEAQ</sequence>
<dbReference type="InterPro" id="IPR036249">
    <property type="entry name" value="Thioredoxin-like_sf"/>
</dbReference>
<evidence type="ECO:0000313" key="7">
    <source>
        <dbReference type="EMBL" id="ABY34051.1"/>
    </source>
</evidence>
<feature type="disulfide bond" description="Redox-active" evidence="4">
    <location>
        <begin position="69"/>
        <end position="73"/>
    </location>
</feature>
<dbReference type="KEGG" id="cau:Caur_0813"/>
<proteinExistence type="inferred from homology"/>
<evidence type="ECO:0000313" key="8">
    <source>
        <dbReference type="Proteomes" id="UP000002008"/>
    </source>
</evidence>
<keyword evidence="8" id="KW-1185">Reference proteome</keyword>
<name>A9WGD0_CHLAA</name>
<dbReference type="CDD" id="cd02968">
    <property type="entry name" value="SCO"/>
    <property type="match status" value="1"/>
</dbReference>
<feature type="binding site" evidence="3">
    <location>
        <position position="69"/>
    </location>
    <ligand>
        <name>Cu cation</name>
        <dbReference type="ChEBI" id="CHEBI:23378"/>
    </ligand>
</feature>
<evidence type="ECO:0000256" key="2">
    <source>
        <dbReference type="ARBA" id="ARBA00023008"/>
    </source>
</evidence>
<organism evidence="7 8">
    <name type="scientific">Chloroflexus aurantiacus (strain ATCC 29366 / DSM 635 / J-10-fl)</name>
    <dbReference type="NCBI Taxonomy" id="324602"/>
    <lineage>
        <taxon>Bacteria</taxon>
        <taxon>Bacillati</taxon>
        <taxon>Chloroflexota</taxon>
        <taxon>Chloroflexia</taxon>
        <taxon>Chloroflexales</taxon>
        <taxon>Chloroflexineae</taxon>
        <taxon>Chloroflexaceae</taxon>
        <taxon>Chloroflexus</taxon>
    </lineage>
</organism>
<dbReference type="PANTHER" id="PTHR12151">
    <property type="entry name" value="ELECTRON TRANSPORT PROTIN SCO1/SENC FAMILY MEMBER"/>
    <property type="match status" value="1"/>
</dbReference>
<dbReference type="HOGENOM" id="CLU_050131_3_0_0"/>
<dbReference type="eggNOG" id="COG1999">
    <property type="taxonomic scope" value="Bacteria"/>
</dbReference>
<evidence type="ECO:0000256" key="1">
    <source>
        <dbReference type="ARBA" id="ARBA00010996"/>
    </source>
</evidence>
<protein>
    <submittedName>
        <fullName evidence="7">Electron transport protein SCO1/SenC</fullName>
    </submittedName>
</protein>
<evidence type="ECO:0000256" key="3">
    <source>
        <dbReference type="PIRSR" id="PIRSR603782-1"/>
    </source>
</evidence>
<evidence type="ECO:0000259" key="6">
    <source>
        <dbReference type="PROSITE" id="PS51352"/>
    </source>
</evidence>
<feature type="signal peptide" evidence="5">
    <location>
        <begin position="1"/>
        <end position="19"/>
    </location>
</feature>
<keyword evidence="3" id="KW-0479">Metal-binding</keyword>
<feature type="domain" description="Thioredoxin" evidence="6">
    <location>
        <begin position="31"/>
        <end position="197"/>
    </location>
</feature>
<feature type="chain" id="PRO_5002743981" evidence="5">
    <location>
        <begin position="20"/>
        <end position="197"/>
    </location>
</feature>
<evidence type="ECO:0000256" key="4">
    <source>
        <dbReference type="PIRSR" id="PIRSR603782-2"/>
    </source>
</evidence>
<feature type="binding site" evidence="3">
    <location>
        <position position="73"/>
    </location>
    <ligand>
        <name>Cu cation</name>
        <dbReference type="ChEBI" id="CHEBI:23378"/>
    </ligand>
</feature>
<dbReference type="Proteomes" id="UP000002008">
    <property type="component" value="Chromosome"/>
</dbReference>
<dbReference type="EnsemblBacteria" id="ABY34051">
    <property type="protein sequence ID" value="ABY34051"/>
    <property type="gene ID" value="Caur_0813"/>
</dbReference>
<comment type="similarity">
    <text evidence="1">Belongs to the SCO1/2 family.</text>
</comment>
<reference evidence="8" key="1">
    <citation type="journal article" date="2011" name="BMC Genomics">
        <title>Complete genome sequence of the filamentous anoxygenic phototrophic bacterium Chloroflexus aurantiacus.</title>
        <authorList>
            <person name="Tang K.H."/>
            <person name="Barry K."/>
            <person name="Chertkov O."/>
            <person name="Dalin E."/>
            <person name="Han C.S."/>
            <person name="Hauser L.J."/>
            <person name="Honchak B.M."/>
            <person name="Karbach L.E."/>
            <person name="Land M.L."/>
            <person name="Lapidus A."/>
            <person name="Larimer F.W."/>
            <person name="Mikhailova N."/>
            <person name="Pitluck S."/>
            <person name="Pierson B.K."/>
            <person name="Blankenship R.E."/>
        </authorList>
    </citation>
    <scope>NUCLEOTIDE SEQUENCE [LARGE SCALE GENOMIC DNA]</scope>
    <source>
        <strain evidence="8">ATCC 29366 / DSM 635 / J-10-fl</strain>
    </source>
</reference>
<feature type="binding site" evidence="3">
    <location>
        <position position="159"/>
    </location>
    <ligand>
        <name>Cu cation</name>
        <dbReference type="ChEBI" id="CHEBI:23378"/>
    </ligand>
</feature>
<dbReference type="GO" id="GO:0046872">
    <property type="term" value="F:metal ion binding"/>
    <property type="evidence" value="ECO:0007669"/>
    <property type="project" value="UniProtKB-KW"/>
</dbReference>
<dbReference type="SUPFAM" id="SSF52833">
    <property type="entry name" value="Thioredoxin-like"/>
    <property type="match status" value="1"/>
</dbReference>
<dbReference type="InterPro" id="IPR013766">
    <property type="entry name" value="Thioredoxin_domain"/>
</dbReference>
<keyword evidence="4" id="KW-1015">Disulfide bond</keyword>
<dbReference type="EMBL" id="CP000909">
    <property type="protein sequence ID" value="ABY34051.1"/>
    <property type="molecule type" value="Genomic_DNA"/>
</dbReference>
<dbReference type="RefSeq" id="WP_012256707.1">
    <property type="nucleotide sequence ID" value="NC_010175.1"/>
</dbReference>
<evidence type="ECO:0000256" key="5">
    <source>
        <dbReference type="SAM" id="SignalP"/>
    </source>
</evidence>
<dbReference type="FunCoup" id="A9WGD0">
    <property type="interactions" value="85"/>
</dbReference>
<dbReference type="STRING" id="324602.Caur_0813"/>
<gene>
    <name evidence="7" type="ordered locus">Caur_0813</name>
</gene>
<accession>A9WGD0</accession>
<dbReference type="PATRIC" id="fig|324602.8.peg.927"/>